<comment type="caution">
    <text evidence="5">The sequence shown here is derived from an EMBL/GenBank/DDBJ whole genome shotgun (WGS) entry which is preliminary data.</text>
</comment>
<protein>
    <recommendedName>
        <fullName evidence="4">Nudix hydrolase domain-containing protein</fullName>
    </recommendedName>
</protein>
<accession>A0A401ZEU6</accession>
<dbReference type="Proteomes" id="UP000287224">
    <property type="component" value="Unassembled WGS sequence"/>
</dbReference>
<reference evidence="6" key="1">
    <citation type="submission" date="2018-12" db="EMBL/GenBank/DDBJ databases">
        <title>Tengunoibacter tsumagoiensis gen. nov., sp. nov., Dictyobacter kobayashii sp. nov., D. alpinus sp. nov., and D. joshuensis sp. nov. and description of Dictyobacteraceae fam. nov. within the order Ktedonobacterales isolated from Tengu-no-mugimeshi.</title>
        <authorList>
            <person name="Wang C.M."/>
            <person name="Zheng Y."/>
            <person name="Sakai Y."/>
            <person name="Toyoda A."/>
            <person name="Minakuchi Y."/>
            <person name="Abe K."/>
            <person name="Yokota A."/>
            <person name="Yabe S."/>
        </authorList>
    </citation>
    <scope>NUCLEOTIDE SEQUENCE [LARGE SCALE GENOMIC DNA]</scope>
    <source>
        <strain evidence="6">S-27</strain>
    </source>
</reference>
<dbReference type="Pfam" id="PF00293">
    <property type="entry name" value="NUDIX"/>
    <property type="match status" value="1"/>
</dbReference>
<evidence type="ECO:0000259" key="4">
    <source>
        <dbReference type="PROSITE" id="PS51462"/>
    </source>
</evidence>
<dbReference type="PROSITE" id="PS51462">
    <property type="entry name" value="NUDIX"/>
    <property type="match status" value="1"/>
</dbReference>
<keyword evidence="6" id="KW-1185">Reference proteome</keyword>
<dbReference type="PANTHER" id="PTHR43736:SF1">
    <property type="entry name" value="DIHYDRONEOPTERIN TRIPHOSPHATE DIPHOSPHATASE"/>
    <property type="match status" value="1"/>
</dbReference>
<evidence type="ECO:0000256" key="2">
    <source>
        <dbReference type="ARBA" id="ARBA00022801"/>
    </source>
</evidence>
<dbReference type="EMBL" id="BIFQ01000001">
    <property type="protein sequence ID" value="GCE05401.1"/>
    <property type="molecule type" value="Genomic_DNA"/>
</dbReference>
<name>A0A401ZEU6_9CHLR</name>
<dbReference type="PROSITE" id="PS00893">
    <property type="entry name" value="NUDIX_BOX"/>
    <property type="match status" value="1"/>
</dbReference>
<keyword evidence="2 3" id="KW-0378">Hydrolase</keyword>
<comment type="similarity">
    <text evidence="1 3">Belongs to the Nudix hydrolase family.</text>
</comment>
<dbReference type="SUPFAM" id="SSF55811">
    <property type="entry name" value="Nudix"/>
    <property type="match status" value="1"/>
</dbReference>
<evidence type="ECO:0000313" key="6">
    <source>
        <dbReference type="Proteomes" id="UP000287224"/>
    </source>
</evidence>
<dbReference type="GO" id="GO:0016787">
    <property type="term" value="F:hydrolase activity"/>
    <property type="evidence" value="ECO:0007669"/>
    <property type="project" value="UniProtKB-KW"/>
</dbReference>
<dbReference type="PANTHER" id="PTHR43736">
    <property type="entry name" value="ADP-RIBOSE PYROPHOSPHATASE"/>
    <property type="match status" value="1"/>
</dbReference>
<dbReference type="Gene3D" id="3.90.79.10">
    <property type="entry name" value="Nucleoside Triphosphate Pyrophosphohydrolase"/>
    <property type="match status" value="1"/>
</dbReference>
<evidence type="ECO:0000256" key="1">
    <source>
        <dbReference type="ARBA" id="ARBA00005582"/>
    </source>
</evidence>
<gene>
    <name evidence="5" type="ORF">KDAU_27300</name>
</gene>
<proteinExistence type="inferred from homology"/>
<dbReference type="InterPro" id="IPR020476">
    <property type="entry name" value="Nudix_hydrolase"/>
</dbReference>
<dbReference type="InterPro" id="IPR000086">
    <property type="entry name" value="NUDIX_hydrolase_dom"/>
</dbReference>
<dbReference type="InterPro" id="IPR020084">
    <property type="entry name" value="NUDIX_hydrolase_CS"/>
</dbReference>
<evidence type="ECO:0000256" key="3">
    <source>
        <dbReference type="RuleBase" id="RU003476"/>
    </source>
</evidence>
<dbReference type="InterPro" id="IPR015797">
    <property type="entry name" value="NUDIX_hydrolase-like_dom_sf"/>
</dbReference>
<feature type="domain" description="Nudix hydrolase" evidence="4">
    <location>
        <begin position="32"/>
        <end position="168"/>
    </location>
</feature>
<sequence>MQSAEKILHIERDIVWMPKPNEGWLVLSSQLPASEAISTAFVLAFSDDRLLLTNLIDRGWDIAGGHVEPGELAEEAARREVYEETGATLGPLHLLGYQRLRLLAPKPEGYRYPYPDSYQIFYWSHVESMNEKFAPTEEAQGCALFAPAEAVNISWVKSNYGLYEAALAAATH</sequence>
<dbReference type="PRINTS" id="PR00502">
    <property type="entry name" value="NUDIXFAMILY"/>
</dbReference>
<evidence type="ECO:0000313" key="5">
    <source>
        <dbReference type="EMBL" id="GCE05401.1"/>
    </source>
</evidence>
<organism evidence="5 6">
    <name type="scientific">Dictyobacter aurantiacus</name>
    <dbReference type="NCBI Taxonomy" id="1936993"/>
    <lineage>
        <taxon>Bacteria</taxon>
        <taxon>Bacillati</taxon>
        <taxon>Chloroflexota</taxon>
        <taxon>Ktedonobacteria</taxon>
        <taxon>Ktedonobacterales</taxon>
        <taxon>Dictyobacteraceae</taxon>
        <taxon>Dictyobacter</taxon>
    </lineage>
</organism>
<dbReference type="AlphaFoldDB" id="A0A401ZEU6"/>